<dbReference type="PANTHER" id="PTHR21678">
    <property type="entry name" value="GROWTH INHIBITION AND DIFFERENTIATION RELATED PROTEIN 88"/>
    <property type="match status" value="1"/>
</dbReference>
<feature type="domain" description="R3H" evidence="3">
    <location>
        <begin position="9"/>
        <end position="76"/>
    </location>
</feature>
<dbReference type="PANTHER" id="PTHR21678:SF6">
    <property type="entry name" value="R3H AND COILED-COIL DOMAIN-CONTAINING PROTEIN 1"/>
    <property type="match status" value="1"/>
</dbReference>
<organism evidence="4 5">
    <name type="scientific">Astyanax mexicanus</name>
    <name type="common">Blind cave fish</name>
    <name type="synonym">Astyanax fasciatus mexicanus</name>
    <dbReference type="NCBI Taxonomy" id="7994"/>
    <lineage>
        <taxon>Eukaryota</taxon>
        <taxon>Metazoa</taxon>
        <taxon>Chordata</taxon>
        <taxon>Craniata</taxon>
        <taxon>Vertebrata</taxon>
        <taxon>Euteleostomi</taxon>
        <taxon>Actinopterygii</taxon>
        <taxon>Neopterygii</taxon>
        <taxon>Teleostei</taxon>
        <taxon>Ostariophysi</taxon>
        <taxon>Characiformes</taxon>
        <taxon>Characoidei</taxon>
        <taxon>Acestrorhamphidae</taxon>
        <taxon>Acestrorhamphinae</taxon>
        <taxon>Astyanax</taxon>
    </lineage>
</organism>
<reference evidence="4" key="1">
    <citation type="submission" date="2025-08" db="UniProtKB">
        <authorList>
            <consortium name="Ensembl"/>
        </authorList>
    </citation>
    <scope>IDENTIFICATION</scope>
</reference>
<dbReference type="Pfam" id="PF01424">
    <property type="entry name" value="R3H"/>
    <property type="match status" value="1"/>
</dbReference>
<feature type="compositionally biased region" description="Basic residues" evidence="1">
    <location>
        <begin position="111"/>
        <end position="121"/>
    </location>
</feature>
<feature type="region of interest" description="Disordered" evidence="1">
    <location>
        <begin position="85"/>
        <end position="156"/>
    </location>
</feature>
<dbReference type="GO" id="GO:0003676">
    <property type="term" value="F:nucleic acid binding"/>
    <property type="evidence" value="ECO:0007669"/>
    <property type="project" value="UniProtKB-UniRule"/>
</dbReference>
<evidence type="ECO:0000259" key="3">
    <source>
        <dbReference type="PROSITE" id="PS51061"/>
    </source>
</evidence>
<dbReference type="InterPro" id="IPR039884">
    <property type="entry name" value="R3HC1/R3HCL"/>
</dbReference>
<sequence>MELVCLLFQYLWDELVKRVFYLINCLCFSFSSVLLFPPLPNRLRFLIHQAAEKHPNLSTFSVGEDWSRRVVVCHAHLRLMPKLDSSDTDSSLYEHPYGSDRRTQGRSGGRAGHRYNHSRGNRRPDKAIYVPRALRQKLSESSDGSNGPRGSRFEPPLMQLDHQLPVLRGSTIGLAPSGWVDGALSPSRLKVAPGGTRRL</sequence>
<dbReference type="InterPro" id="IPR001374">
    <property type="entry name" value="R3H_dom"/>
</dbReference>
<dbReference type="Ensembl" id="ENSAMXT00005048110.1">
    <property type="protein sequence ID" value="ENSAMXP00005044287.1"/>
    <property type="gene ID" value="ENSAMXG00005020553.1"/>
</dbReference>
<keyword evidence="2" id="KW-1133">Transmembrane helix</keyword>
<proteinExistence type="predicted"/>
<dbReference type="Proteomes" id="UP000694621">
    <property type="component" value="Unplaced"/>
</dbReference>
<evidence type="ECO:0000256" key="2">
    <source>
        <dbReference type="SAM" id="Phobius"/>
    </source>
</evidence>
<dbReference type="Gene3D" id="3.30.1370.50">
    <property type="entry name" value="R3H-like domain"/>
    <property type="match status" value="1"/>
</dbReference>
<evidence type="ECO:0000313" key="4">
    <source>
        <dbReference type="Ensembl" id="ENSAMXP00005044287.1"/>
    </source>
</evidence>
<dbReference type="SUPFAM" id="SSF82708">
    <property type="entry name" value="R3H domain"/>
    <property type="match status" value="1"/>
</dbReference>
<dbReference type="PROSITE" id="PS51061">
    <property type="entry name" value="R3H"/>
    <property type="match status" value="1"/>
</dbReference>
<dbReference type="InterPro" id="IPR036867">
    <property type="entry name" value="R3H_dom_sf"/>
</dbReference>
<dbReference type="AlphaFoldDB" id="A0A8B9KYT2"/>
<feature type="transmembrane region" description="Helical" evidence="2">
    <location>
        <begin position="20"/>
        <end position="39"/>
    </location>
</feature>
<protein>
    <recommendedName>
        <fullName evidence="3">R3H domain-containing protein</fullName>
    </recommendedName>
</protein>
<evidence type="ECO:0000256" key="1">
    <source>
        <dbReference type="SAM" id="MobiDB-lite"/>
    </source>
</evidence>
<accession>A0A8B9KYT2</accession>
<evidence type="ECO:0000313" key="5">
    <source>
        <dbReference type="Proteomes" id="UP000694621"/>
    </source>
</evidence>
<name>A0A8B9KYT2_ASTMX</name>
<keyword evidence="2" id="KW-0472">Membrane</keyword>
<keyword evidence="2" id="KW-0812">Transmembrane</keyword>
<dbReference type="SMART" id="SM00393">
    <property type="entry name" value="R3H"/>
    <property type="match status" value="1"/>
</dbReference>